<accession>A0AAU9JTP8</accession>
<sequence length="171" mass="19983">MGCSEGKEKNNADDFTQIREQSDELCKEIGDVLFKNKQINEVSKLSQTLILKIKSLADDNRKLKTEIKNQKDKCKQLKAKNLELKSTSDRLTGASTQAKQQITTMINTIHLVKTQRDKIRSHRLNKRYANILRKLSYKYDTVAQKSFLLWKNCLREDKKVPQENMHQLKIF</sequence>
<dbReference type="EMBL" id="CAJZBQ010000047">
    <property type="protein sequence ID" value="CAG9329358.1"/>
    <property type="molecule type" value="Genomic_DNA"/>
</dbReference>
<dbReference type="AlphaFoldDB" id="A0AAU9JTP8"/>
<gene>
    <name evidence="2" type="ORF">BSTOLATCC_MIC48182</name>
</gene>
<evidence type="ECO:0000256" key="1">
    <source>
        <dbReference type="SAM" id="Coils"/>
    </source>
</evidence>
<protein>
    <submittedName>
        <fullName evidence="2">Uncharacterized protein</fullName>
    </submittedName>
</protein>
<evidence type="ECO:0000313" key="2">
    <source>
        <dbReference type="EMBL" id="CAG9329358.1"/>
    </source>
</evidence>
<reference evidence="2" key="1">
    <citation type="submission" date="2021-09" db="EMBL/GenBank/DDBJ databases">
        <authorList>
            <consortium name="AG Swart"/>
            <person name="Singh M."/>
            <person name="Singh A."/>
            <person name="Seah K."/>
            <person name="Emmerich C."/>
        </authorList>
    </citation>
    <scope>NUCLEOTIDE SEQUENCE</scope>
    <source>
        <strain evidence="2">ATCC30299</strain>
    </source>
</reference>
<proteinExistence type="predicted"/>
<comment type="caution">
    <text evidence="2">The sequence shown here is derived from an EMBL/GenBank/DDBJ whole genome shotgun (WGS) entry which is preliminary data.</text>
</comment>
<evidence type="ECO:0000313" key="3">
    <source>
        <dbReference type="Proteomes" id="UP001162131"/>
    </source>
</evidence>
<name>A0AAU9JTP8_9CILI</name>
<dbReference type="Proteomes" id="UP001162131">
    <property type="component" value="Unassembled WGS sequence"/>
</dbReference>
<organism evidence="2 3">
    <name type="scientific">Blepharisma stoltei</name>
    <dbReference type="NCBI Taxonomy" id="1481888"/>
    <lineage>
        <taxon>Eukaryota</taxon>
        <taxon>Sar</taxon>
        <taxon>Alveolata</taxon>
        <taxon>Ciliophora</taxon>
        <taxon>Postciliodesmatophora</taxon>
        <taxon>Heterotrichea</taxon>
        <taxon>Heterotrichida</taxon>
        <taxon>Blepharismidae</taxon>
        <taxon>Blepharisma</taxon>
    </lineage>
</organism>
<keyword evidence="3" id="KW-1185">Reference proteome</keyword>
<feature type="coiled-coil region" evidence="1">
    <location>
        <begin position="53"/>
        <end position="87"/>
    </location>
</feature>
<keyword evidence="1" id="KW-0175">Coiled coil</keyword>